<dbReference type="InterPro" id="IPR000152">
    <property type="entry name" value="EGF-type_Asp/Asn_hydroxyl_site"/>
</dbReference>
<name>A0A8S3Z4S8_9EUPU</name>
<keyword evidence="6" id="KW-1185">Reference proteome</keyword>
<keyword evidence="1 3" id="KW-0245">EGF-like domain</keyword>
<dbReference type="PROSITE" id="PS00010">
    <property type="entry name" value="ASX_HYDROXYL"/>
    <property type="match status" value="1"/>
</dbReference>
<dbReference type="SMART" id="SM00179">
    <property type="entry name" value="EGF_CA"/>
    <property type="match status" value="1"/>
</dbReference>
<dbReference type="SUPFAM" id="SSF57196">
    <property type="entry name" value="EGF/Laminin"/>
    <property type="match status" value="1"/>
</dbReference>
<dbReference type="Pfam" id="PF07645">
    <property type="entry name" value="EGF_CA"/>
    <property type="match status" value="1"/>
</dbReference>
<dbReference type="InterPro" id="IPR049883">
    <property type="entry name" value="NOTCH1_EGF-like"/>
</dbReference>
<dbReference type="PROSITE" id="PS00022">
    <property type="entry name" value="EGF_1"/>
    <property type="match status" value="1"/>
</dbReference>
<evidence type="ECO:0000256" key="2">
    <source>
        <dbReference type="ARBA" id="ARBA00023157"/>
    </source>
</evidence>
<comment type="caution">
    <text evidence="5">The sequence shown here is derived from an EMBL/GenBank/DDBJ whole genome shotgun (WGS) entry which is preliminary data.</text>
</comment>
<evidence type="ECO:0000313" key="6">
    <source>
        <dbReference type="Proteomes" id="UP000678393"/>
    </source>
</evidence>
<organism evidence="5 6">
    <name type="scientific">Candidula unifasciata</name>
    <dbReference type="NCBI Taxonomy" id="100452"/>
    <lineage>
        <taxon>Eukaryota</taxon>
        <taxon>Metazoa</taxon>
        <taxon>Spiralia</taxon>
        <taxon>Lophotrochozoa</taxon>
        <taxon>Mollusca</taxon>
        <taxon>Gastropoda</taxon>
        <taxon>Heterobranchia</taxon>
        <taxon>Euthyneura</taxon>
        <taxon>Panpulmonata</taxon>
        <taxon>Eupulmonata</taxon>
        <taxon>Stylommatophora</taxon>
        <taxon>Helicina</taxon>
        <taxon>Helicoidea</taxon>
        <taxon>Geomitridae</taxon>
        <taxon>Candidula</taxon>
    </lineage>
</organism>
<dbReference type="InterPro" id="IPR000742">
    <property type="entry name" value="EGF"/>
</dbReference>
<dbReference type="OrthoDB" id="6159647at2759"/>
<dbReference type="Gene3D" id="2.10.25.10">
    <property type="entry name" value="Laminin"/>
    <property type="match status" value="1"/>
</dbReference>
<feature type="disulfide bond" evidence="3">
    <location>
        <begin position="4"/>
        <end position="13"/>
    </location>
</feature>
<accession>A0A8S3Z4S8</accession>
<evidence type="ECO:0000256" key="1">
    <source>
        <dbReference type="ARBA" id="ARBA00022536"/>
    </source>
</evidence>
<feature type="domain" description="EGF-like" evidence="4">
    <location>
        <begin position="1"/>
        <end position="14"/>
    </location>
</feature>
<dbReference type="AlphaFoldDB" id="A0A8S3Z4S8"/>
<dbReference type="GO" id="GO:0005509">
    <property type="term" value="F:calcium ion binding"/>
    <property type="evidence" value="ECO:0007669"/>
    <property type="project" value="InterPro"/>
</dbReference>
<feature type="domain" description="EGF-like" evidence="4">
    <location>
        <begin position="16"/>
        <end position="52"/>
    </location>
</feature>
<comment type="caution">
    <text evidence="3">Lacks conserved residue(s) required for the propagation of feature annotation.</text>
</comment>
<feature type="non-terminal residue" evidence="5">
    <location>
        <position position="1"/>
    </location>
</feature>
<reference evidence="5" key="1">
    <citation type="submission" date="2021-04" db="EMBL/GenBank/DDBJ databases">
        <authorList>
            <consortium name="Molecular Ecology Group"/>
        </authorList>
    </citation>
    <scope>NUCLEOTIDE SEQUENCE</scope>
</reference>
<dbReference type="PROSITE" id="PS01186">
    <property type="entry name" value="EGF_2"/>
    <property type="match status" value="1"/>
</dbReference>
<dbReference type="Proteomes" id="UP000678393">
    <property type="component" value="Unassembled WGS sequence"/>
</dbReference>
<evidence type="ECO:0000259" key="4">
    <source>
        <dbReference type="PROSITE" id="PS50026"/>
    </source>
</evidence>
<dbReference type="EMBL" id="CAJHNH020001236">
    <property type="protein sequence ID" value="CAG5122171.1"/>
    <property type="molecule type" value="Genomic_DNA"/>
</dbReference>
<evidence type="ECO:0000256" key="3">
    <source>
        <dbReference type="PROSITE-ProRule" id="PRU00076"/>
    </source>
</evidence>
<dbReference type="InterPro" id="IPR018097">
    <property type="entry name" value="EGF_Ca-bd_CS"/>
</dbReference>
<evidence type="ECO:0000313" key="5">
    <source>
        <dbReference type="EMBL" id="CAG5122171.1"/>
    </source>
</evidence>
<feature type="non-terminal residue" evidence="5">
    <location>
        <position position="55"/>
    </location>
</feature>
<dbReference type="PROSITE" id="PS50026">
    <property type="entry name" value="EGF_3"/>
    <property type="match status" value="2"/>
</dbReference>
<gene>
    <name evidence="5" type="ORF">CUNI_LOCUS7729</name>
</gene>
<dbReference type="InterPro" id="IPR001881">
    <property type="entry name" value="EGF-like_Ca-bd_dom"/>
</dbReference>
<keyword evidence="2 3" id="KW-1015">Disulfide bond</keyword>
<sequence>NCTCEPGWTGDDCSVDVDECSQHPCPDYRQCRNLNGSFECVCWSGLEISSNGTCQ</sequence>
<protein>
    <recommendedName>
        <fullName evidence="4">EGF-like domain-containing protein</fullName>
    </recommendedName>
</protein>
<dbReference type="PROSITE" id="PS01187">
    <property type="entry name" value="EGF_CA"/>
    <property type="match status" value="1"/>
</dbReference>
<proteinExistence type="predicted"/>